<dbReference type="Proteomes" id="UP001215280">
    <property type="component" value="Unassembled WGS sequence"/>
</dbReference>
<proteinExistence type="predicted"/>
<feature type="domain" description="Amidase" evidence="1">
    <location>
        <begin position="48"/>
        <end position="145"/>
    </location>
</feature>
<organism evidence="2 3">
    <name type="scientific">Mycena maculata</name>
    <dbReference type="NCBI Taxonomy" id="230809"/>
    <lineage>
        <taxon>Eukaryota</taxon>
        <taxon>Fungi</taxon>
        <taxon>Dikarya</taxon>
        <taxon>Basidiomycota</taxon>
        <taxon>Agaricomycotina</taxon>
        <taxon>Agaricomycetes</taxon>
        <taxon>Agaricomycetidae</taxon>
        <taxon>Agaricales</taxon>
        <taxon>Marasmiineae</taxon>
        <taxon>Mycenaceae</taxon>
        <taxon>Mycena</taxon>
    </lineage>
</organism>
<sequence>MRAGRARRRVGFMVNDKAVPPRYIHRPTPAENAAEHNTWAYKVEIKSTSATDLAGPLAGLTVIVKDNVNVGGVPSLLGTDVMSTPYVPAYDATVVTRLLLAGARLVGKVACEHFSLAPNSFTNPHGNLQHPMALGYSAGGSSSGSRGSIRLPAAYCGIVGLKPTYGLVLVFEGSPRHWPRVVDKLDFCQTNGHITGPETTPLSGMQHALLLSAIAGKDGLDDRQNHAPAYGAVNYYESLLVYQHDPKVAVRGMRIAILRESLQVGLDPRVAEKVKEAAHFFRASGVEVIEVSIPMHTLGGTISTMANRQGISEQAMRGHVSLRPAVHDVALNQELSKWTKHPGKIEQLQLHNPAATNALFVNKNAAERKANSGWDDGYGVVFRLARGK</sequence>
<comment type="caution">
    <text evidence="2">The sequence shown here is derived from an EMBL/GenBank/DDBJ whole genome shotgun (WGS) entry which is preliminary data.</text>
</comment>
<reference evidence="2" key="1">
    <citation type="submission" date="2023-03" db="EMBL/GenBank/DDBJ databases">
        <title>Massive genome expansion in bonnet fungi (Mycena s.s.) driven by repeated elements and novel gene families across ecological guilds.</title>
        <authorList>
            <consortium name="Lawrence Berkeley National Laboratory"/>
            <person name="Harder C.B."/>
            <person name="Miyauchi S."/>
            <person name="Viragh M."/>
            <person name="Kuo A."/>
            <person name="Thoen E."/>
            <person name="Andreopoulos B."/>
            <person name="Lu D."/>
            <person name="Skrede I."/>
            <person name="Drula E."/>
            <person name="Henrissat B."/>
            <person name="Morin E."/>
            <person name="Kohler A."/>
            <person name="Barry K."/>
            <person name="LaButti K."/>
            <person name="Morin E."/>
            <person name="Salamov A."/>
            <person name="Lipzen A."/>
            <person name="Mereny Z."/>
            <person name="Hegedus B."/>
            <person name="Baldrian P."/>
            <person name="Stursova M."/>
            <person name="Weitz H."/>
            <person name="Taylor A."/>
            <person name="Grigoriev I.V."/>
            <person name="Nagy L.G."/>
            <person name="Martin F."/>
            <person name="Kauserud H."/>
        </authorList>
    </citation>
    <scope>NUCLEOTIDE SEQUENCE</scope>
    <source>
        <strain evidence="2">CBHHK188m</strain>
    </source>
</reference>
<keyword evidence="3" id="KW-1185">Reference proteome</keyword>
<evidence type="ECO:0000259" key="1">
    <source>
        <dbReference type="Pfam" id="PF01425"/>
    </source>
</evidence>
<protein>
    <submittedName>
        <fullName evidence="2">Amidase signature domain-containing protein</fullName>
    </submittedName>
</protein>
<dbReference type="Pfam" id="PF01425">
    <property type="entry name" value="Amidase"/>
    <property type="match status" value="2"/>
</dbReference>
<dbReference type="AlphaFoldDB" id="A0AAD7HTZ5"/>
<dbReference type="EMBL" id="JARJLG010000213">
    <property type="protein sequence ID" value="KAJ7727305.1"/>
    <property type="molecule type" value="Genomic_DNA"/>
</dbReference>
<name>A0AAD7HTZ5_9AGAR</name>
<dbReference type="InterPro" id="IPR023631">
    <property type="entry name" value="Amidase_dom"/>
</dbReference>
<evidence type="ECO:0000313" key="2">
    <source>
        <dbReference type="EMBL" id="KAJ7727305.1"/>
    </source>
</evidence>
<dbReference type="PANTHER" id="PTHR11895:SF170">
    <property type="entry name" value="AMIDASE"/>
    <property type="match status" value="1"/>
</dbReference>
<dbReference type="InterPro" id="IPR000120">
    <property type="entry name" value="Amidase"/>
</dbReference>
<feature type="domain" description="Amidase" evidence="1">
    <location>
        <begin position="147"/>
        <end position="298"/>
    </location>
</feature>
<accession>A0AAD7HTZ5</accession>
<dbReference type="PANTHER" id="PTHR11895">
    <property type="entry name" value="TRANSAMIDASE"/>
    <property type="match status" value="1"/>
</dbReference>
<evidence type="ECO:0000313" key="3">
    <source>
        <dbReference type="Proteomes" id="UP001215280"/>
    </source>
</evidence>
<dbReference type="SUPFAM" id="SSF75304">
    <property type="entry name" value="Amidase signature (AS) enzymes"/>
    <property type="match status" value="1"/>
</dbReference>
<dbReference type="Gene3D" id="3.90.1300.10">
    <property type="entry name" value="Amidase signature (AS) domain"/>
    <property type="match status" value="1"/>
</dbReference>
<dbReference type="InterPro" id="IPR036928">
    <property type="entry name" value="AS_sf"/>
</dbReference>
<gene>
    <name evidence="2" type="ORF">DFH07DRAFT_970232</name>
</gene>
<dbReference type="GO" id="GO:0003824">
    <property type="term" value="F:catalytic activity"/>
    <property type="evidence" value="ECO:0007669"/>
    <property type="project" value="InterPro"/>
</dbReference>